<reference evidence="1 2" key="1">
    <citation type="submission" date="2019-04" db="EMBL/GenBank/DDBJ databases">
        <title>An improved genome assembly and genetic linkage map for asparagus bean, Vigna unguiculata ssp. sesquipedialis.</title>
        <authorList>
            <person name="Xia Q."/>
            <person name="Zhang R."/>
            <person name="Dong Y."/>
        </authorList>
    </citation>
    <scope>NUCLEOTIDE SEQUENCE [LARGE SCALE GENOMIC DNA]</scope>
    <source>
        <tissue evidence="1">Leaf</tissue>
    </source>
</reference>
<organism evidence="1 2">
    <name type="scientific">Vigna unguiculata</name>
    <name type="common">Cowpea</name>
    <dbReference type="NCBI Taxonomy" id="3917"/>
    <lineage>
        <taxon>Eukaryota</taxon>
        <taxon>Viridiplantae</taxon>
        <taxon>Streptophyta</taxon>
        <taxon>Embryophyta</taxon>
        <taxon>Tracheophyta</taxon>
        <taxon>Spermatophyta</taxon>
        <taxon>Magnoliopsida</taxon>
        <taxon>eudicotyledons</taxon>
        <taxon>Gunneridae</taxon>
        <taxon>Pentapetalae</taxon>
        <taxon>rosids</taxon>
        <taxon>fabids</taxon>
        <taxon>Fabales</taxon>
        <taxon>Fabaceae</taxon>
        <taxon>Papilionoideae</taxon>
        <taxon>50 kb inversion clade</taxon>
        <taxon>NPAAA clade</taxon>
        <taxon>indigoferoid/millettioid clade</taxon>
        <taxon>Phaseoleae</taxon>
        <taxon>Vigna</taxon>
    </lineage>
</organism>
<evidence type="ECO:0000313" key="2">
    <source>
        <dbReference type="Proteomes" id="UP000501690"/>
    </source>
</evidence>
<accession>A0A4D6NL40</accession>
<evidence type="ECO:0000313" key="1">
    <source>
        <dbReference type="EMBL" id="QCE14500.1"/>
    </source>
</evidence>
<keyword evidence="2" id="KW-1185">Reference proteome</keyword>
<dbReference type="Proteomes" id="UP000501690">
    <property type="component" value="Linkage Group LG11"/>
</dbReference>
<sequence>MNRVILGCAAVAVNRVKGMEGEAPPLHYGGRGAEWSSSVEGDLHSCGLRCAPVVRGVEWSLLVEGDRLTAAALAVIGLVNGVN</sequence>
<protein>
    <submittedName>
        <fullName evidence="1">Uncharacterized protein</fullName>
    </submittedName>
</protein>
<dbReference type="EMBL" id="CP039355">
    <property type="protein sequence ID" value="QCE14500.1"/>
    <property type="molecule type" value="Genomic_DNA"/>
</dbReference>
<name>A0A4D6NL40_VIGUN</name>
<proteinExistence type="predicted"/>
<dbReference type="AlphaFoldDB" id="A0A4D6NL40"/>
<gene>
    <name evidence="1" type="ORF">DEO72_LG11g1501</name>
</gene>